<keyword evidence="2" id="KW-0732">Signal</keyword>
<feature type="chain" id="PRO_5002219425" evidence="2">
    <location>
        <begin position="17"/>
        <end position="302"/>
    </location>
</feature>
<dbReference type="EMBL" id="GBZX01000074">
    <property type="protein sequence ID" value="JAG92666.1"/>
    <property type="molecule type" value="mRNA"/>
</dbReference>
<accession>A0A0C9RY88</accession>
<reference evidence="3" key="1">
    <citation type="journal article" date="2015" name="PLoS ONE">
        <title>An Insight into the Sialome of the Lone Star Tick, Amblyomma americanum, with a Glimpse on Its Time Dependent Gene Expression.</title>
        <authorList>
            <person name="Karim S."/>
            <person name="Ribeiro J.M."/>
        </authorList>
    </citation>
    <scope>NUCLEOTIDE SEQUENCE</scope>
    <source>
        <tissue evidence="3">Salivary gland</tissue>
    </source>
</reference>
<name>A0A0C9RY88_AMBAM</name>
<sequence length="302" mass="31625">MMKVFVVFVLLAVVAAAVGLPRLDVDSIYISAQESPDQPLAGLPGFANNGDGNQGGGEQFGFGIDGGRGQGGPPGLQRPPPPRFLNGTWSGPGWQMGSERPPLPPPVPNNGDQNQGSRPMPGIAPPADSGSNQGGQSGFGGALPTGLRNNSGTGQDGGPGSPGALPSLFPNNGDSNQQRQRGFRRWPPPWREGNQGNQGNQSNQGNPGNQGNEEGGPEFRRRPPPGLQRGAASSEERTPGLVRRPPRGFASGADSSEEQRPGSERPRWPPRESGSASSEEEIPRFGRSRLALSERILEETGL</sequence>
<dbReference type="AlphaFoldDB" id="A0A0C9RY88"/>
<evidence type="ECO:0000313" key="3">
    <source>
        <dbReference type="EMBL" id="JAG92666.1"/>
    </source>
</evidence>
<feature type="compositionally biased region" description="Gly residues" evidence="1">
    <location>
        <begin position="132"/>
        <end position="143"/>
    </location>
</feature>
<evidence type="ECO:0000256" key="1">
    <source>
        <dbReference type="SAM" id="MobiDB-lite"/>
    </source>
</evidence>
<feature type="signal peptide" evidence="2">
    <location>
        <begin position="1"/>
        <end position="16"/>
    </location>
</feature>
<feature type="region of interest" description="Disordered" evidence="1">
    <location>
        <begin position="40"/>
        <end position="302"/>
    </location>
</feature>
<evidence type="ECO:0000256" key="2">
    <source>
        <dbReference type="SAM" id="SignalP"/>
    </source>
</evidence>
<feature type="compositionally biased region" description="Gly residues" evidence="1">
    <location>
        <begin position="52"/>
        <end position="74"/>
    </location>
</feature>
<organism evidence="3">
    <name type="scientific">Amblyomma americanum</name>
    <name type="common">Lone star tick</name>
    <dbReference type="NCBI Taxonomy" id="6943"/>
    <lineage>
        <taxon>Eukaryota</taxon>
        <taxon>Metazoa</taxon>
        <taxon>Ecdysozoa</taxon>
        <taxon>Arthropoda</taxon>
        <taxon>Chelicerata</taxon>
        <taxon>Arachnida</taxon>
        <taxon>Acari</taxon>
        <taxon>Parasitiformes</taxon>
        <taxon>Ixodida</taxon>
        <taxon>Ixodoidea</taxon>
        <taxon>Ixodidae</taxon>
        <taxon>Amblyomminae</taxon>
        <taxon>Amblyomma</taxon>
    </lineage>
</organism>
<protein>
    <submittedName>
        <fullName evidence="3">Uncharacterized protein</fullName>
    </submittedName>
</protein>
<feature type="compositionally biased region" description="Basic and acidic residues" evidence="1">
    <location>
        <begin position="257"/>
        <end position="270"/>
    </location>
</feature>
<feature type="compositionally biased region" description="Low complexity" evidence="1">
    <location>
        <begin position="192"/>
        <end position="212"/>
    </location>
</feature>
<proteinExistence type="evidence at transcript level"/>